<evidence type="ECO:0000313" key="3">
    <source>
        <dbReference type="Proteomes" id="UP000665025"/>
    </source>
</evidence>
<keyword evidence="3" id="KW-1185">Reference proteome</keyword>
<proteinExistence type="predicted"/>
<name>A0ABX7UZM1_9GAMM</name>
<dbReference type="EMBL" id="CP072425">
    <property type="protein sequence ID" value="QTL34061.1"/>
    <property type="molecule type" value="Genomic_DNA"/>
</dbReference>
<dbReference type="Proteomes" id="UP000665025">
    <property type="component" value="Chromosome 1"/>
</dbReference>
<dbReference type="Gene3D" id="3.10.290.50">
    <property type="match status" value="1"/>
</dbReference>
<dbReference type="CDD" id="cd21130">
    <property type="entry name" value="parasporin-2-like_N-term"/>
    <property type="match status" value="1"/>
</dbReference>
<organism evidence="2 3">
    <name type="scientific">Pseudoalteromonas viridis</name>
    <dbReference type="NCBI Taxonomy" id="339617"/>
    <lineage>
        <taxon>Bacteria</taxon>
        <taxon>Pseudomonadati</taxon>
        <taxon>Pseudomonadota</taxon>
        <taxon>Gammaproteobacteria</taxon>
        <taxon>Alteromonadales</taxon>
        <taxon>Pseudoalteromonadaceae</taxon>
        <taxon>Pseudoalteromonas</taxon>
    </lineage>
</organism>
<dbReference type="RefSeq" id="WP_209051246.1">
    <property type="nucleotide sequence ID" value="NZ_CP072425.1"/>
</dbReference>
<feature type="region of interest" description="Disordered" evidence="1">
    <location>
        <begin position="146"/>
        <end position="166"/>
    </location>
</feature>
<sequence>MPIQQALQFSDLGALDSSPSAVRDWFKHSFSSNPKEVNPDGISVNSETYFNAVTPAITEQYSHPAYKTLGTISYTQGETTGDTQAVLGSNYAINNSDQEQTITLTVSGAWQESQTTSSSVTSGMSFSAEVSLEGVFKLGSTFSTSITAGESSTNSTTRTSTASATVKVPPKSKIKVSMVGTMKTQSVNFTAPIQVSGMFGANFPDRVSDHYFWFAGVEQVLPKTSGTFSGTIKNTSAFDVQTEIGAAEPL</sequence>
<dbReference type="Gene3D" id="2.60.40.3040">
    <property type="match status" value="1"/>
</dbReference>
<dbReference type="Gene3D" id="2.60.40.4280">
    <property type="match status" value="1"/>
</dbReference>
<dbReference type="SUPFAM" id="SSF56973">
    <property type="entry name" value="Aerolisin/ETX pore-forming domain"/>
    <property type="match status" value="1"/>
</dbReference>
<dbReference type="InterPro" id="IPR004991">
    <property type="entry name" value="Aerolysin-like"/>
</dbReference>
<accession>A0ABX7UZM1</accession>
<reference evidence="2 3" key="1">
    <citation type="submission" date="2021-03" db="EMBL/GenBank/DDBJ databases">
        <title>Complete Genome of Pseudoalteromonas viridis Strain BBR56, a new biocontrol bacterial candidate.</title>
        <authorList>
            <person name="Handayani D.P."/>
            <person name="Isnansetyo A."/>
            <person name="Istiqomah I."/>
            <person name="Jumina J."/>
        </authorList>
    </citation>
    <scope>NUCLEOTIDE SEQUENCE [LARGE SCALE GENOMIC DNA]</scope>
    <source>
        <strain evidence="2 3">BBR56</strain>
    </source>
</reference>
<feature type="compositionally biased region" description="Low complexity" evidence="1">
    <location>
        <begin position="151"/>
        <end position="166"/>
    </location>
</feature>
<evidence type="ECO:0000256" key="1">
    <source>
        <dbReference type="SAM" id="MobiDB-lite"/>
    </source>
</evidence>
<gene>
    <name evidence="2" type="ORF">J5X90_10785</name>
</gene>
<protein>
    <submittedName>
        <fullName evidence="2">ETX/MTX2 family pore-forming toxin</fullName>
    </submittedName>
</protein>
<dbReference type="Pfam" id="PF03318">
    <property type="entry name" value="ETX_MTX2"/>
    <property type="match status" value="1"/>
</dbReference>
<dbReference type="CDD" id="cd20222">
    <property type="entry name" value="PFM_parasporin-2-like"/>
    <property type="match status" value="1"/>
</dbReference>
<evidence type="ECO:0000313" key="2">
    <source>
        <dbReference type="EMBL" id="QTL34061.1"/>
    </source>
</evidence>